<keyword evidence="7" id="KW-1185">Reference proteome</keyword>
<sequence length="122" mass="13127">MNIPSDLQYMSSHEWIRVDGDVATVGITDFAQDQLGDVVYVELPEVGRVVSAGETVAVVESVKTASDIYSPASGEIVEVNDGLSGSPELINEGPYENGWLFKIRVDTVGDTMSADEYAKIAQ</sequence>
<dbReference type="GO" id="GO:0005829">
    <property type="term" value="C:cytosol"/>
    <property type="evidence" value="ECO:0007669"/>
    <property type="project" value="TreeGrafter"/>
</dbReference>
<feature type="modified residue" description="N6-lipoyllysine" evidence="3 4">
    <location>
        <position position="63"/>
    </location>
</feature>
<dbReference type="Proteomes" id="UP000248326">
    <property type="component" value="Unassembled WGS sequence"/>
</dbReference>
<comment type="cofactor">
    <cofactor evidence="3">
        <name>(R)-lipoate</name>
        <dbReference type="ChEBI" id="CHEBI:83088"/>
    </cofactor>
    <text evidence="3">Binds 1 lipoyl cofactor covalently.</text>
</comment>
<dbReference type="HAMAP" id="MF_00272">
    <property type="entry name" value="GcvH"/>
    <property type="match status" value="1"/>
</dbReference>
<dbReference type="GO" id="GO:0019464">
    <property type="term" value="P:glycine decarboxylation via glycine cleavage system"/>
    <property type="evidence" value="ECO:0007669"/>
    <property type="project" value="UniProtKB-UniRule"/>
</dbReference>
<dbReference type="CDD" id="cd06848">
    <property type="entry name" value="GCS_H"/>
    <property type="match status" value="1"/>
</dbReference>
<evidence type="ECO:0000256" key="3">
    <source>
        <dbReference type="HAMAP-Rule" id="MF_00272"/>
    </source>
</evidence>
<evidence type="ECO:0000256" key="4">
    <source>
        <dbReference type="PIRSR" id="PIRSR617453-50"/>
    </source>
</evidence>
<dbReference type="GO" id="GO:0009249">
    <property type="term" value="P:protein lipoylation"/>
    <property type="evidence" value="ECO:0007669"/>
    <property type="project" value="TreeGrafter"/>
</dbReference>
<dbReference type="NCBIfam" id="NF002270">
    <property type="entry name" value="PRK01202.1"/>
    <property type="match status" value="1"/>
</dbReference>
<evidence type="ECO:0000259" key="5">
    <source>
        <dbReference type="PROSITE" id="PS50968"/>
    </source>
</evidence>
<comment type="subunit">
    <text evidence="3">The glycine cleavage system is composed of four proteins: P, T, L and H.</text>
</comment>
<accession>A0A318S780</accession>
<comment type="similarity">
    <text evidence="1 3">Belongs to the GcvH family.</text>
</comment>
<evidence type="ECO:0000256" key="1">
    <source>
        <dbReference type="ARBA" id="ARBA00009249"/>
    </source>
</evidence>
<keyword evidence="2 3" id="KW-0450">Lipoyl</keyword>
<name>A0A318S780_9DEIO</name>
<dbReference type="NCBIfam" id="TIGR00527">
    <property type="entry name" value="gcvH"/>
    <property type="match status" value="1"/>
</dbReference>
<protein>
    <recommendedName>
        <fullName evidence="3">Glycine cleavage system H protein</fullName>
    </recommendedName>
</protein>
<dbReference type="InterPro" id="IPR011053">
    <property type="entry name" value="Single_hybrid_motif"/>
</dbReference>
<dbReference type="OrthoDB" id="9796712at2"/>
<comment type="function">
    <text evidence="3">The glycine cleavage system catalyzes the degradation of glycine. The H protein shuttles the methylamine group of glycine from the P protein to the T protein.</text>
</comment>
<dbReference type="Pfam" id="PF01597">
    <property type="entry name" value="GCV_H"/>
    <property type="match status" value="1"/>
</dbReference>
<dbReference type="PROSITE" id="PS00189">
    <property type="entry name" value="LIPOYL"/>
    <property type="match status" value="1"/>
</dbReference>
<dbReference type="Gene3D" id="2.40.50.100">
    <property type="match status" value="1"/>
</dbReference>
<evidence type="ECO:0000256" key="2">
    <source>
        <dbReference type="ARBA" id="ARBA00022823"/>
    </source>
</evidence>
<dbReference type="SUPFAM" id="SSF51230">
    <property type="entry name" value="Single hybrid motif"/>
    <property type="match status" value="1"/>
</dbReference>
<evidence type="ECO:0000313" key="6">
    <source>
        <dbReference type="EMBL" id="PYE53655.1"/>
    </source>
</evidence>
<dbReference type="AlphaFoldDB" id="A0A318S780"/>
<proteinExistence type="inferred from homology"/>
<feature type="domain" description="Lipoyl-binding" evidence="5">
    <location>
        <begin position="22"/>
        <end position="104"/>
    </location>
</feature>
<dbReference type="InterPro" id="IPR017453">
    <property type="entry name" value="GCV_H_sub"/>
</dbReference>
<dbReference type="PANTHER" id="PTHR11715">
    <property type="entry name" value="GLYCINE CLEAVAGE SYSTEM H PROTEIN"/>
    <property type="match status" value="1"/>
</dbReference>
<dbReference type="InterPro" id="IPR000089">
    <property type="entry name" value="Biotin_lipoyl"/>
</dbReference>
<dbReference type="InterPro" id="IPR033753">
    <property type="entry name" value="GCV_H/Fam206"/>
</dbReference>
<dbReference type="RefSeq" id="WP_110887008.1">
    <property type="nucleotide sequence ID" value="NZ_QJSX01000008.1"/>
</dbReference>
<comment type="caution">
    <text evidence="6">The sequence shown here is derived from an EMBL/GenBank/DDBJ whole genome shotgun (WGS) entry which is preliminary data.</text>
</comment>
<organism evidence="6 7">
    <name type="scientific">Deinococcus yavapaiensis KR-236</name>
    <dbReference type="NCBI Taxonomy" id="694435"/>
    <lineage>
        <taxon>Bacteria</taxon>
        <taxon>Thermotogati</taxon>
        <taxon>Deinococcota</taxon>
        <taxon>Deinococci</taxon>
        <taxon>Deinococcales</taxon>
        <taxon>Deinococcaceae</taxon>
        <taxon>Deinococcus</taxon>
    </lineage>
</organism>
<gene>
    <name evidence="3" type="primary">gcvH</name>
    <name evidence="6" type="ORF">DES52_108186</name>
</gene>
<dbReference type="PANTHER" id="PTHR11715:SF3">
    <property type="entry name" value="GLYCINE CLEAVAGE SYSTEM H PROTEIN-RELATED"/>
    <property type="match status" value="1"/>
</dbReference>
<reference evidence="6 7" key="1">
    <citation type="submission" date="2018-06" db="EMBL/GenBank/DDBJ databases">
        <title>Genomic Encyclopedia of Type Strains, Phase IV (KMG-IV): sequencing the most valuable type-strain genomes for metagenomic binning, comparative biology and taxonomic classification.</title>
        <authorList>
            <person name="Goeker M."/>
        </authorList>
    </citation>
    <scope>NUCLEOTIDE SEQUENCE [LARGE SCALE GENOMIC DNA]</scope>
    <source>
        <strain evidence="6 7">DSM 18048</strain>
    </source>
</reference>
<evidence type="ECO:0000313" key="7">
    <source>
        <dbReference type="Proteomes" id="UP000248326"/>
    </source>
</evidence>
<dbReference type="InterPro" id="IPR003016">
    <property type="entry name" value="2-oxoA_DH_lipoyl-BS"/>
</dbReference>
<dbReference type="EMBL" id="QJSX01000008">
    <property type="protein sequence ID" value="PYE53655.1"/>
    <property type="molecule type" value="Genomic_DNA"/>
</dbReference>
<dbReference type="InterPro" id="IPR002930">
    <property type="entry name" value="GCV_H"/>
</dbReference>
<dbReference type="PROSITE" id="PS50968">
    <property type="entry name" value="BIOTINYL_LIPOYL"/>
    <property type="match status" value="1"/>
</dbReference>
<dbReference type="GO" id="GO:0005960">
    <property type="term" value="C:glycine cleavage complex"/>
    <property type="evidence" value="ECO:0007669"/>
    <property type="project" value="InterPro"/>
</dbReference>